<feature type="region of interest" description="Disordered" evidence="1">
    <location>
        <begin position="3036"/>
        <end position="3056"/>
    </location>
</feature>
<comment type="caution">
    <text evidence="2">The sequence shown here is derived from an EMBL/GenBank/DDBJ whole genome shotgun (WGS) entry which is preliminary data.</text>
</comment>
<evidence type="ECO:0000313" key="3">
    <source>
        <dbReference type="Proteomes" id="UP000582016"/>
    </source>
</evidence>
<evidence type="ECO:0000256" key="1">
    <source>
        <dbReference type="SAM" id="MobiDB-lite"/>
    </source>
</evidence>
<reference evidence="2 3" key="1">
    <citation type="submission" date="2020-05" db="EMBL/GenBank/DDBJ databases">
        <title>Identification and distribution of gene clusters putatively required for synthesis of sphingolipid metabolism inhibitors in phylogenetically diverse species of the filamentous fungus Fusarium.</title>
        <authorList>
            <person name="Kim H.-S."/>
            <person name="Busman M."/>
            <person name="Brown D.W."/>
            <person name="Divon H."/>
            <person name="Uhlig S."/>
            <person name="Proctor R.H."/>
        </authorList>
    </citation>
    <scope>NUCLEOTIDE SEQUENCE [LARGE SCALE GENOMIC DNA]</scope>
    <source>
        <strain evidence="2 3">NRRL 13617</strain>
    </source>
</reference>
<name>A0A8H5MJJ3_9HYPO</name>
<feature type="region of interest" description="Disordered" evidence="1">
    <location>
        <begin position="540"/>
        <end position="560"/>
    </location>
</feature>
<dbReference type="SUPFAM" id="SSF89372">
    <property type="entry name" value="Fucose-specific lectin"/>
    <property type="match status" value="1"/>
</dbReference>
<evidence type="ECO:0000313" key="2">
    <source>
        <dbReference type="EMBL" id="KAF5530227.1"/>
    </source>
</evidence>
<dbReference type="Gene3D" id="2.120.10.70">
    <property type="entry name" value="Fucose-specific lectin"/>
    <property type="match status" value="2"/>
</dbReference>
<feature type="region of interest" description="Disordered" evidence="1">
    <location>
        <begin position="2356"/>
        <end position="2381"/>
    </location>
</feature>
<organism evidence="2 3">
    <name type="scientific">Fusarium phyllophilum</name>
    <dbReference type="NCBI Taxonomy" id="47803"/>
    <lineage>
        <taxon>Eukaryota</taxon>
        <taxon>Fungi</taxon>
        <taxon>Dikarya</taxon>
        <taxon>Ascomycota</taxon>
        <taxon>Pezizomycotina</taxon>
        <taxon>Sordariomycetes</taxon>
        <taxon>Hypocreomycetidae</taxon>
        <taxon>Hypocreales</taxon>
        <taxon>Nectriaceae</taxon>
        <taxon>Fusarium</taxon>
        <taxon>Fusarium fujikuroi species complex</taxon>
    </lineage>
</organism>
<feature type="region of interest" description="Disordered" evidence="1">
    <location>
        <begin position="1935"/>
        <end position="1965"/>
    </location>
</feature>
<proteinExistence type="predicted"/>
<dbReference type="InterPro" id="IPR036866">
    <property type="entry name" value="RibonucZ/Hydroxyglut_hydro"/>
</dbReference>
<dbReference type="Gene3D" id="3.60.15.10">
    <property type="entry name" value="Ribonuclease Z/Hydroxyacylglutathione hydrolase-like"/>
    <property type="match status" value="1"/>
</dbReference>
<protein>
    <submittedName>
        <fullName evidence="2">Uncharacterized protein</fullName>
    </submittedName>
</protein>
<feature type="region of interest" description="Disordered" evidence="1">
    <location>
        <begin position="1768"/>
        <end position="1844"/>
    </location>
</feature>
<accession>A0A8H5MJJ3</accession>
<keyword evidence="3" id="KW-1185">Reference proteome</keyword>
<dbReference type="Proteomes" id="UP000582016">
    <property type="component" value="Unassembled WGS sequence"/>
</dbReference>
<feature type="compositionally biased region" description="Low complexity" evidence="1">
    <location>
        <begin position="2895"/>
        <end position="2914"/>
    </location>
</feature>
<feature type="compositionally biased region" description="Polar residues" evidence="1">
    <location>
        <begin position="1793"/>
        <end position="1802"/>
    </location>
</feature>
<feature type="compositionally biased region" description="Low complexity" evidence="1">
    <location>
        <begin position="1947"/>
        <end position="1961"/>
    </location>
</feature>
<dbReference type="OrthoDB" id="3259037at2759"/>
<gene>
    <name evidence="2" type="ORF">FPHYL_14117</name>
</gene>
<feature type="region of interest" description="Disordered" evidence="1">
    <location>
        <begin position="2882"/>
        <end position="2922"/>
    </location>
</feature>
<dbReference type="EMBL" id="JAAOAQ010001116">
    <property type="protein sequence ID" value="KAF5530227.1"/>
    <property type="molecule type" value="Genomic_DNA"/>
</dbReference>
<sequence length="4100" mass="448059">MATNIKIHMVWAGRGDAFILEYVVNEERRLVIVDGGPKTQYFSEDDSFVQAAPYYHHLLSAVREVWGVQEGLILMSMVNSHTDDDHRYGLLRMVCEMPDNIIDWDHFKFYVPFLRNKIAQDGSSTQIVNFEDLVETLNKRQLYPQLSNGYLPDGLHLDYPYAGLNMNDLTDNNSYNHVLQFSRIDPGAAVDLDANADLSTYDGPPAGFTVTNQSSILMRTGEVYEKPVYFTGDSSVRRIGQFVRDDGMTAPDLAIYKIQHHGALTDSMQNPVDLKTNLGMTKESAVYMLLQKSVNDVWPNYWTSQSRDLHEQTNSFEDVAEYCKHVTTHFLREVQFQGTATMDSLLALLTGRRDQWLNLAKTRLDRPVLDLSDLAPWPADHPDPIIIYDYTIMMTTPAPRFPFFWNTYANPTYESWTFDQMQNWFSFAMRDLPCEDFFACWGIYQVAAFYKSFESHTYMVSGSSIPYHHPHVSTLLGLAVACQQGVHTTPKELYMTDPSNMNNPRLGAGARLVGQSRQQLFSGNKLNVYHLDQRAYVTLDGNPVPQADPANPTRPVGQRARDSFTRQISFTDEGEKRNKQILSAFTDKRLLLTRSDLSLQVWAVHCEMAGTKYFLDGLHPPTVISEHDLGKLPCFLVTEGVDVIENGSLWCRTLTLTNARDPTSESRTFYCQDGDSDMFTSRWLFEFNFGTPNHGTFVYGPNNDAPFTSVRVARKNGPSKYSTAMTCCSFEISAIEWNTFENGLTEEEREKVHAGMRAINKPPVYGPTGTLIMDESEVEEENSMLIETHTLPKGSFEKWLKDNDESDDEFDQWKDQAHGNDDNMFAEMSIRNLQLPDLEMNAVAIPVDESNGVVESSESVIENPSIPLPEMLTDQETITNWANSSTTEKNAEDGAATSQFAHMHMIATSPDETTLPKMQLETASAITTKVSATEQPSAIVPAIQTESSLRDYLRRIGFDFNLITSRTDALEAITGKQRHIGSKMNLSYEKLLAGDKVHLDASKVEYDSQAALNEFSNATLVALAEAGDLFVFGDDKLKIESSKIFISRQTDTTFNMELSITTDEQVTVKSSRSVELAARFANLRDFLLGINVTPEKLAKITIADLLPLLLQNNTTRAMDILSSRIPGEFVQAGLAKLQPDLDLSPVEHGNTMTQGAPAIKSALIHLQLDGVNKFLRNIKLDTIGVQITRLALGFQNIGAKTHERINLEGAATISAEGNGVVELRLNCSLGEQSTDIDFTAANVSSISKLAGLLSLPYDDMKTLGVPLTNSTLSTGGSGQQTPMPKDLASLNGSEIGFSVRQTVKATDDYRLSSVFIAIKLDDWKDYLPKEFQLKAIEHPKIRVTILNPLTKAVRRVRTEVSFIIPITSSNTIDDPDAKLGISNPGAPQPPRKRSLQVGFLADPVGYIRNDYAYSIALTCRGGISIDDIATTSGIEISPDIKTNVPILSDLLTKVAVKDFEIAAEPKGLDGRLSVTTWSITLLVHDLALIPNQFTIKKAMVNIEKLAESSLLSSGEGEIYIDGLKRSLNVAFKTPQPDSPGFVKVQAPPAGISAQDALVQMGLPSMEDLPVIGTILSTKLRVFQVSFGYAAGSERDLSVFGFETTFFYTRALEFGPLKLENLEVGLMWKSKLDPEVRKDPVSGEKKDVFSFGANACFLNKTLRVDVGYDTRKRVVFATLTPAVKDLTIAGIIKEILPSDLQTVDLVPAVTDMTFNIAGVALDVGKKGDPIKLDRFDLDLGGKEELGVEGNQTEKGKFVLKSLMVSYRRGKPKEQKVTPKAIDPSASPMQGGGNTSTTGEQGSTGAAVPSTEQPKPLAAVPKRPGVERSLTNPAGDESTAAWKDSDEYPEHDTLIVSGTATINKLRTRVSFGYQSGDNKTARIVSLSVVGLDKGALALSNFLLLFGFDPPNYDRPDQSPNFLDLELVRLAGTVEIGDVAPSEQPAPAPSTSGTGVSSGKTGVTPTKKQSKRFTLATADLAVTLSKPFTILESPAVILQELGLEVSYNAKTAQKDDFVGLIATVYGRLDIAGQPLRVLFRKHPKHDTVFLGQLVLGNKSPSNPNDPTSVDSIQFAQLTSQFLNDAKYKPPEDISLPTDIPIGRIDFIVAQGKFIQISGLGLRLAEIPIKDTDLKLSIDKVGGYIKATQDTTIQEAAKYQYDVHLFGQVSISGFDGFLQATATLDIGPKSDTVLFATVVAKPSVGGEQQGGADISSLATRLGNNDANNKWASTSSDAAPLSFSGACLLYVNFTQSRFIIAGQIASVGSAVLMGRRQPNDNTKRGYFFSLVATRPERIWPALEETVSKYFKIEKVAVQVLTFETTLEALREDLDVQTKSVGDGAKEGSGVDYYNTLEEDKKDAVGGDGGGAGGVVTTDNDDDKEKKASEDAVQKMEDAVNIPDVKGIKDGKLLPGAWFFADISLESTEHEMSTALAYPVEKDKTKAPDVPNIIVYAKIGGDGPGSVYSIDVRKLVLLGGAIEINASGSYQTAGRKLENGKMSERQVDVTGELILKQLRQPVTFKVDYHSVKDKTWFALAKNTAAVARIESPFEEMFNVTLRELGISGEITPAGRKYEVFGNVTLGPGDEIQHSLTGRIIFQDGVPIAVFLEYENVSDAKLPVAEVYDKLLKPGNSDADVSWPTDTHPNFKFVSACIYYIRGTKKLTYREKSSYDPGFQLGASVILFDKPFGVSLDIAASRKGIKFQAIYEQSIDLEFAEITGYKEKNAEQPYKGPAMFVDGRQPKTVLIGVKAAISFFKTKPIDMEMNYNTSEKCFEGSIKFREMFAGISEPTIEFIYKNGRFSFKKWDINDALDGFLKLKDILKEGANADKSACGELTNIVFDGAVTTTFRFSLSFPDNNESKGTGTALITAPEVVGGPVSTGILPAPKSMTIDPNPPTTTSTTSPSTGPTTTANPGNDNSEDGIMGKHQSVVRDGFIHLQIDWKYVISIPTREVLTVEMKPLPLEIKPRIDKDGVIATLGELMKHNLPKIATALVSQKENLVQLVGAMLLKECGKWAIKSLLCRGADNEDLVKRGKEIAEEDANQSEGESNEAGKGADGAGAAAAAGAAGGIAVALEELGGALFCLALGIAIGIALWLIGKLVGDRTNDPKVKEDMDKLKDKLDKLHKETMQKLRDALDKIKTAMELTGKPDVKFASDEVDDVSVICDWTKVMPPFIYAAKASSTHPDIRWKLLYSTNADFTGANEVLNINDTKHTIEYPGLEYDSKLYVTVKAYMPVVDDWFKAPSHRTDLKDEPKDPEVKKAFDEQLPDMIKELFGDAKVVEAADWSTPGEAGQVPFLKPPQSVSFTADAAEDTAEGQVTVAGVITQIAINIASPDMKTTFLYSQQHAFAQSDLNVSVRLLAPPGYNYQGEVDKSAKAYVQHISDDQNKFRNSAIVESNDSVGLWARVTNLTSAMNAGKIGAKWDVLNVTALPNPMVFFIKAGKWMKPTSVDLGIATVPHRETTLLAPDEVVNNDKVKIAVCDALPPSGSIALFVSTELLVDYIPTLKIKEKESYYDINTKKLIILVTPTFAGIKKSAYGGDFTSKTAPNGPLPATIEELPSGDVVLAIENVKLPLYTTVKATIQDVTTNIIKSSDPWKLVIPRSTLPKPSITAAIEKDRLVISWLDMQGVSTVRLKINPASIQRDVAHSEQRSSFTAADLKLASLQPGTKLTIIATSLTDLLHGLPTQIDFTIPDASAEETGWTPPVVISPDSTMPTGAGLCVLRNPATPSAITLWTTVSSQIKPYSTVPVTVEPPPTLEAPLTAISTGSSIAAVSLTPTHQEIYWIDPDGAIQARRWTSPQQASPSTTQTWQSIESFPFTVAKTASVLSGGSIAALARSDGKRIDLWWLGSYGRLLKSSFDAENEEWSTPNYLVYGDMGPGGVTDNSSATTTNTTKLRAPSRLAAASVDNDMADVAWITDAGRVHGECALDDDAVGFLYGFWDEGVDAVNASPLSSLAALADDGKSSRLWWITEKGAVHMAVRMGGRSAKARWHVSIVAGVGNAHPRSSVAAVMVGGKVLRVWWFGGEGQLVTARTEEVEETRPSWSVKVQLPEGTARKVGEGSEERMVLAARAVEEREVWVWWIGREGRIWGYRWTAV</sequence>